<comment type="caution">
    <text evidence="2">The sequence shown here is derived from an EMBL/GenBank/DDBJ whole genome shotgun (WGS) entry which is preliminary data.</text>
</comment>
<evidence type="ECO:0000313" key="3">
    <source>
        <dbReference type="Proteomes" id="UP000743370"/>
    </source>
</evidence>
<organism evidence="2 3">
    <name type="scientific">Phaseolus angularis</name>
    <name type="common">Azuki bean</name>
    <name type="synonym">Vigna angularis</name>
    <dbReference type="NCBI Taxonomy" id="3914"/>
    <lineage>
        <taxon>Eukaryota</taxon>
        <taxon>Viridiplantae</taxon>
        <taxon>Streptophyta</taxon>
        <taxon>Embryophyta</taxon>
        <taxon>Tracheophyta</taxon>
        <taxon>Spermatophyta</taxon>
        <taxon>Magnoliopsida</taxon>
        <taxon>eudicotyledons</taxon>
        <taxon>Gunneridae</taxon>
        <taxon>Pentapetalae</taxon>
        <taxon>rosids</taxon>
        <taxon>fabids</taxon>
        <taxon>Fabales</taxon>
        <taxon>Fabaceae</taxon>
        <taxon>Papilionoideae</taxon>
        <taxon>50 kb inversion clade</taxon>
        <taxon>NPAAA clade</taxon>
        <taxon>indigoferoid/millettioid clade</taxon>
        <taxon>Phaseoleae</taxon>
        <taxon>Vigna</taxon>
    </lineage>
</organism>
<gene>
    <name evidence="2" type="ORF">HKW66_Vig0171920</name>
</gene>
<dbReference type="AlphaFoldDB" id="A0A8T0JRP1"/>
<evidence type="ECO:0000313" key="2">
    <source>
        <dbReference type="EMBL" id="KAG2380413.1"/>
    </source>
</evidence>
<evidence type="ECO:0000256" key="1">
    <source>
        <dbReference type="SAM" id="MobiDB-lite"/>
    </source>
</evidence>
<dbReference type="Proteomes" id="UP000743370">
    <property type="component" value="Unassembled WGS sequence"/>
</dbReference>
<feature type="compositionally biased region" description="Polar residues" evidence="1">
    <location>
        <begin position="42"/>
        <end position="60"/>
    </location>
</feature>
<proteinExistence type="predicted"/>
<protein>
    <submittedName>
        <fullName evidence="2">Uncharacterized protein</fullName>
    </submittedName>
</protein>
<sequence length="188" mass="20759">MWISFASRDPLNSRAQNHSKRYLHTETTFHVSASSKFLKPKNPTTSEVPSSFKEQTNPNSETRKKPPQGPRPYAVRPCAICPRAIRFLLCHLNRRCLRHFSSSSTAPSASASATSIFSSSRRISSEIVHSSSTVAVVALVIDTLPLFTFSSVTRRSSSAAADCAVYLSKFRHQIWGWQWCGLVVGGTG</sequence>
<feature type="region of interest" description="Disordered" evidence="1">
    <location>
        <begin position="1"/>
        <end position="22"/>
    </location>
</feature>
<dbReference type="EMBL" id="JABFOF010000009">
    <property type="protein sequence ID" value="KAG2380413.1"/>
    <property type="molecule type" value="Genomic_DNA"/>
</dbReference>
<feature type="region of interest" description="Disordered" evidence="1">
    <location>
        <begin position="34"/>
        <end position="72"/>
    </location>
</feature>
<accession>A0A8T0JRP1</accession>
<reference evidence="2 3" key="1">
    <citation type="submission" date="2020-05" db="EMBL/GenBank/DDBJ databases">
        <title>Vigna angularis (adzuki bean) Var. LongXiaoDou No. 4 denovo assembly.</title>
        <authorList>
            <person name="Xiang H."/>
        </authorList>
    </citation>
    <scope>NUCLEOTIDE SEQUENCE [LARGE SCALE GENOMIC DNA]</scope>
    <source>
        <tissue evidence="2">Leaf</tissue>
    </source>
</reference>
<name>A0A8T0JRP1_PHAAN</name>